<dbReference type="AlphaFoldDB" id="A0A0C5VSG7"/>
<dbReference type="PANTHER" id="PTHR42840:SF3">
    <property type="entry name" value="BINDING ROSSMANN FOLD OXIDOREDUCTASE, PUTATIVE (AFU_ORTHOLOGUE AFUA_2G10240)-RELATED"/>
    <property type="match status" value="1"/>
</dbReference>
<proteinExistence type="inferred from homology"/>
<keyword evidence="6" id="KW-1185">Reference proteome</keyword>
<sequence>MLSVALIGAGRIGQIHARNIAFHPDSQLTFVADINADAAKALAEKYNAQVAEVDAVLANPQVDVVVIASATNTHADLTEIACRNGKAVFCEKPIDLSIERVRQCVSVVNEHKGTMMVGFNRRFDPNFAHLKRCLEAGEIGELELLTIHSRDPGAPPAEYLKVSGGMFRDMTIHDFDMALFLLGEEPVSVFAHAASLVDPAIKAVGDIDTAVVTLQCASGKMAVITNSRRAAYGYDQRVEAHGSKGMLNVNNILESSLVKSTAEGVVSQKPQHFFLERYAESYVAEWAHFMDALSKQEAPKPTAEDGQRALVLAEAALKSLQTGQPVAPAWA</sequence>
<evidence type="ECO:0000313" key="6">
    <source>
        <dbReference type="Proteomes" id="UP000032266"/>
    </source>
</evidence>
<dbReference type="Proteomes" id="UP000032266">
    <property type="component" value="Chromosome"/>
</dbReference>
<accession>A0A0C5VSG7</accession>
<dbReference type="HOGENOM" id="CLU_023194_0_3_6"/>
<dbReference type="KEGG" id="gsn:YC6258_01171"/>
<name>A0A0C5VSG7_9GAMM</name>
<feature type="domain" description="GFO/IDH/MocA-like oxidoreductase" evidence="4">
    <location>
        <begin position="127"/>
        <end position="247"/>
    </location>
</feature>
<comment type="similarity">
    <text evidence="1">Belongs to the Gfo/Idh/MocA family.</text>
</comment>
<organism evidence="5 6">
    <name type="scientific">Gynuella sunshinyii YC6258</name>
    <dbReference type="NCBI Taxonomy" id="1445510"/>
    <lineage>
        <taxon>Bacteria</taxon>
        <taxon>Pseudomonadati</taxon>
        <taxon>Pseudomonadota</taxon>
        <taxon>Gammaproteobacteria</taxon>
        <taxon>Oceanospirillales</taxon>
        <taxon>Saccharospirillaceae</taxon>
        <taxon>Gynuella</taxon>
    </lineage>
</organism>
<evidence type="ECO:0000259" key="4">
    <source>
        <dbReference type="Pfam" id="PF22725"/>
    </source>
</evidence>
<dbReference type="InterPro" id="IPR000683">
    <property type="entry name" value="Gfo/Idh/MocA-like_OxRdtase_N"/>
</dbReference>
<evidence type="ECO:0000259" key="3">
    <source>
        <dbReference type="Pfam" id="PF01408"/>
    </source>
</evidence>
<keyword evidence="2 5" id="KW-0560">Oxidoreductase</keyword>
<dbReference type="Pfam" id="PF22725">
    <property type="entry name" value="GFO_IDH_MocA_C3"/>
    <property type="match status" value="1"/>
</dbReference>
<feature type="domain" description="Gfo/Idh/MocA-like oxidoreductase N-terminal" evidence="3">
    <location>
        <begin position="3"/>
        <end position="119"/>
    </location>
</feature>
<dbReference type="InterPro" id="IPR030827">
    <property type="entry name" value="Myo_inos_IolG"/>
</dbReference>
<evidence type="ECO:0000313" key="5">
    <source>
        <dbReference type="EMBL" id="AJQ93219.1"/>
    </source>
</evidence>
<dbReference type="Pfam" id="PF01408">
    <property type="entry name" value="GFO_IDH_MocA"/>
    <property type="match status" value="1"/>
</dbReference>
<dbReference type="NCBIfam" id="TIGR04380">
    <property type="entry name" value="myo_inos_iolG"/>
    <property type="match status" value="1"/>
</dbReference>
<dbReference type="PANTHER" id="PTHR42840">
    <property type="entry name" value="NAD(P)-BINDING ROSSMANN-FOLD SUPERFAMILY PROTEIN-RELATED"/>
    <property type="match status" value="1"/>
</dbReference>
<dbReference type="RefSeq" id="WP_044616086.1">
    <property type="nucleotide sequence ID" value="NZ_CP007142.1"/>
</dbReference>
<dbReference type="STRING" id="1445510.YC6258_01171"/>
<dbReference type="OrthoDB" id="9801953at2"/>
<dbReference type="InterPro" id="IPR055170">
    <property type="entry name" value="GFO_IDH_MocA-like_dom"/>
</dbReference>
<dbReference type="InterPro" id="IPR036291">
    <property type="entry name" value="NAD(P)-bd_dom_sf"/>
</dbReference>
<dbReference type="GO" id="GO:0000166">
    <property type="term" value="F:nucleotide binding"/>
    <property type="evidence" value="ECO:0007669"/>
    <property type="project" value="InterPro"/>
</dbReference>
<dbReference type="SUPFAM" id="SSF51735">
    <property type="entry name" value="NAD(P)-binding Rossmann-fold domains"/>
    <property type="match status" value="1"/>
</dbReference>
<dbReference type="SUPFAM" id="SSF55347">
    <property type="entry name" value="Glyceraldehyde-3-phosphate dehydrogenase-like, C-terminal domain"/>
    <property type="match status" value="1"/>
</dbReference>
<protein>
    <submittedName>
        <fullName evidence="5">Putative dehydrogenase-related protein</fullName>
        <ecNumber evidence="5">1.1.1.18</ecNumber>
    </submittedName>
</protein>
<dbReference type="EC" id="1.1.1.18" evidence="5"/>
<evidence type="ECO:0000256" key="2">
    <source>
        <dbReference type="ARBA" id="ARBA00023002"/>
    </source>
</evidence>
<dbReference type="Gene3D" id="3.30.360.10">
    <property type="entry name" value="Dihydrodipicolinate Reductase, domain 2"/>
    <property type="match status" value="1"/>
</dbReference>
<reference evidence="5 6" key="1">
    <citation type="submission" date="2014-01" db="EMBL/GenBank/DDBJ databases">
        <title>Full genme sequencing of cellulolytic bacterium Gynuella sunshinyii YC6258T gen. nov., sp. nov.</title>
        <authorList>
            <person name="Khan H."/>
            <person name="Chung E.J."/>
            <person name="Chung Y.R."/>
        </authorList>
    </citation>
    <scope>NUCLEOTIDE SEQUENCE [LARGE SCALE GENOMIC DNA]</scope>
    <source>
        <strain evidence="5 6">YC6258</strain>
    </source>
</reference>
<dbReference type="PATRIC" id="fig|1445510.3.peg.1141"/>
<dbReference type="Gene3D" id="3.40.50.720">
    <property type="entry name" value="NAD(P)-binding Rossmann-like Domain"/>
    <property type="match status" value="1"/>
</dbReference>
<dbReference type="EMBL" id="CP007142">
    <property type="protein sequence ID" value="AJQ93219.1"/>
    <property type="molecule type" value="Genomic_DNA"/>
</dbReference>
<dbReference type="GO" id="GO:0050112">
    <property type="term" value="F:inositol 2-dehydrogenase (NAD+) activity"/>
    <property type="evidence" value="ECO:0007669"/>
    <property type="project" value="UniProtKB-EC"/>
</dbReference>
<evidence type="ECO:0000256" key="1">
    <source>
        <dbReference type="ARBA" id="ARBA00010928"/>
    </source>
</evidence>
<gene>
    <name evidence="5" type="ORF">YC6258_01171</name>
</gene>